<dbReference type="InterPro" id="IPR006634">
    <property type="entry name" value="TLC-dom"/>
</dbReference>
<comment type="similarity">
    <text evidence="2">Belongs to the sphingosine N-acyltransferase family.</text>
</comment>
<feature type="domain" description="TLC" evidence="7">
    <location>
        <begin position="164"/>
        <end position="399"/>
    </location>
</feature>
<feature type="transmembrane region" description="Helical" evidence="6">
    <location>
        <begin position="67"/>
        <end position="91"/>
    </location>
</feature>
<dbReference type="GO" id="GO:0050291">
    <property type="term" value="F:sphingosine N-acyltransferase activity"/>
    <property type="evidence" value="ECO:0007669"/>
    <property type="project" value="InterPro"/>
</dbReference>
<name>A0A370TZ88_9HELO</name>
<dbReference type="GO" id="GO:0016020">
    <property type="term" value="C:membrane"/>
    <property type="evidence" value="ECO:0007669"/>
    <property type="project" value="UniProtKB-SubCell"/>
</dbReference>
<dbReference type="InterPro" id="IPR016439">
    <property type="entry name" value="Lag1/Lac1-like"/>
</dbReference>
<accession>A0A370TZ88</accession>
<dbReference type="EMBL" id="NPIC01000001">
    <property type="protein sequence ID" value="RDL40824.1"/>
    <property type="molecule type" value="Genomic_DNA"/>
</dbReference>
<sequence length="487" mass="56063">MINNSVAIEDPKRIVEVEMASESSDYHCNGDNLERFEEKLHPGPPIGFESPPMFTMKKAKRKDDGPLDIFCSWVVEHQIGLSLNLFLLLTLTHLSFPRARRHTRKFFELSYFNSESGEYCAGWNDAWMVLFWIVVFTGLRAAVMDYILMPFAKKGGVKTQRDQTRFAEQAWLIVYYCCFFPLGMYILVNSDYWLNLKNLWVNFPNREMTGLVKWYILVQYAFWLQQIMVINIEERRKDHWQMFTHHIVTTMLIFTSYGYHQTKVANMILCVMDSVDIFLSVGSPYTWKLLACDFAFAFFLLVWIGARHVVYLTICYSIWADLPVTIGYGCYRGKKGAIEGPFPPPDRFGHLLEPFRDPKGVVCFNDNIKSGFLGALLFLQVITIMWFVMICRVALQVIRGGQADDTRSDDEGEEEEEIEDERHAALEQMGEKVPQPYEEEVGVEAINLRGRTSNASRYRKGTSSATGVSLPSDTKELLGRIGCDKSI</sequence>
<dbReference type="PANTHER" id="PTHR12560:SF0">
    <property type="entry name" value="LD18904P"/>
    <property type="match status" value="1"/>
</dbReference>
<keyword evidence="3 6" id="KW-0812">Transmembrane</keyword>
<evidence type="ECO:0000256" key="5">
    <source>
        <dbReference type="ARBA" id="ARBA00023136"/>
    </source>
</evidence>
<comment type="caution">
    <text evidence="8">The sequence shown here is derived from an EMBL/GenBank/DDBJ whole genome shotgun (WGS) entry which is preliminary data.</text>
</comment>
<feature type="transmembrane region" description="Helical" evidence="6">
    <location>
        <begin position="170"/>
        <end position="188"/>
    </location>
</feature>
<feature type="transmembrane region" description="Helical" evidence="6">
    <location>
        <begin position="208"/>
        <end position="230"/>
    </location>
</feature>
<feature type="transmembrane region" description="Helical" evidence="6">
    <location>
        <begin position="126"/>
        <end position="149"/>
    </location>
</feature>
<feature type="transmembrane region" description="Helical" evidence="6">
    <location>
        <begin position="372"/>
        <end position="395"/>
    </location>
</feature>
<evidence type="ECO:0000313" key="8">
    <source>
        <dbReference type="EMBL" id="RDL40824.1"/>
    </source>
</evidence>
<dbReference type="Pfam" id="PF03798">
    <property type="entry name" value="TRAM_LAG1_CLN8"/>
    <property type="match status" value="1"/>
</dbReference>
<evidence type="ECO:0000256" key="1">
    <source>
        <dbReference type="ARBA" id="ARBA00004141"/>
    </source>
</evidence>
<dbReference type="STRING" id="2656787.A0A370TZ88"/>
<dbReference type="PANTHER" id="PTHR12560">
    <property type="entry name" value="LONGEVITY ASSURANCE FACTOR 1 LAG1"/>
    <property type="match status" value="1"/>
</dbReference>
<dbReference type="GeneID" id="43593652"/>
<feature type="transmembrane region" description="Helical" evidence="6">
    <location>
        <begin position="294"/>
        <end position="319"/>
    </location>
</feature>
<dbReference type="AlphaFoldDB" id="A0A370TZ88"/>
<protein>
    <recommendedName>
        <fullName evidence="7">TLC domain-containing protein</fullName>
    </recommendedName>
</protein>
<proteinExistence type="inferred from homology"/>
<dbReference type="GO" id="GO:0046513">
    <property type="term" value="P:ceramide biosynthetic process"/>
    <property type="evidence" value="ECO:0007669"/>
    <property type="project" value="InterPro"/>
</dbReference>
<reference evidence="8 9" key="1">
    <citation type="journal article" date="2018" name="IMA Fungus">
        <title>IMA Genome-F 9: Draft genome sequence of Annulohypoxylon stygium, Aspergillus mulundensis, Berkeleyomyces basicola (syn. Thielaviopsis basicola), Ceratocystis smalleyi, two Cercospora beticola strains, Coleophoma cylindrospora, Fusarium fracticaudum, Phialophora cf. hyalina, and Morchella septimelata.</title>
        <authorList>
            <person name="Wingfield B.D."/>
            <person name="Bills G.F."/>
            <person name="Dong Y."/>
            <person name="Huang W."/>
            <person name="Nel W.J."/>
            <person name="Swalarsk-Parry B.S."/>
            <person name="Vaghefi N."/>
            <person name="Wilken P.M."/>
            <person name="An Z."/>
            <person name="de Beer Z.W."/>
            <person name="De Vos L."/>
            <person name="Chen L."/>
            <person name="Duong T.A."/>
            <person name="Gao Y."/>
            <person name="Hammerbacher A."/>
            <person name="Kikkert J.R."/>
            <person name="Li Y."/>
            <person name="Li H."/>
            <person name="Li K."/>
            <person name="Li Q."/>
            <person name="Liu X."/>
            <person name="Ma X."/>
            <person name="Naidoo K."/>
            <person name="Pethybridge S.J."/>
            <person name="Sun J."/>
            <person name="Steenkamp E.T."/>
            <person name="van der Nest M.A."/>
            <person name="van Wyk S."/>
            <person name="Wingfield M.J."/>
            <person name="Xiong C."/>
            <person name="Yue Q."/>
            <person name="Zhang X."/>
        </authorList>
    </citation>
    <scope>NUCLEOTIDE SEQUENCE [LARGE SCALE GENOMIC DNA]</scope>
    <source>
        <strain evidence="8 9">BP 5553</strain>
    </source>
</reference>
<evidence type="ECO:0000256" key="4">
    <source>
        <dbReference type="ARBA" id="ARBA00022989"/>
    </source>
</evidence>
<keyword evidence="4 6" id="KW-1133">Transmembrane helix</keyword>
<evidence type="ECO:0000256" key="6">
    <source>
        <dbReference type="SAM" id="Phobius"/>
    </source>
</evidence>
<evidence type="ECO:0000256" key="2">
    <source>
        <dbReference type="ARBA" id="ARBA00009808"/>
    </source>
</evidence>
<dbReference type="RefSeq" id="XP_031873480.1">
    <property type="nucleotide sequence ID" value="XM_032009426.1"/>
</dbReference>
<gene>
    <name evidence="8" type="ORF">BP5553_00803</name>
</gene>
<organism evidence="8 9">
    <name type="scientific">Venustampulla echinocandica</name>
    <dbReference type="NCBI Taxonomy" id="2656787"/>
    <lineage>
        <taxon>Eukaryota</taxon>
        <taxon>Fungi</taxon>
        <taxon>Dikarya</taxon>
        <taxon>Ascomycota</taxon>
        <taxon>Pezizomycotina</taxon>
        <taxon>Leotiomycetes</taxon>
        <taxon>Helotiales</taxon>
        <taxon>Pleuroascaceae</taxon>
        <taxon>Venustampulla</taxon>
    </lineage>
</organism>
<keyword evidence="5 6" id="KW-0472">Membrane</keyword>
<dbReference type="Proteomes" id="UP000254866">
    <property type="component" value="Unassembled WGS sequence"/>
</dbReference>
<comment type="subcellular location">
    <subcellularLocation>
        <location evidence="1">Membrane</location>
        <topology evidence="1">Multi-pass membrane protein</topology>
    </subcellularLocation>
</comment>
<evidence type="ECO:0000259" key="7">
    <source>
        <dbReference type="SMART" id="SM00724"/>
    </source>
</evidence>
<dbReference type="OrthoDB" id="537032at2759"/>
<evidence type="ECO:0000256" key="3">
    <source>
        <dbReference type="ARBA" id="ARBA00022692"/>
    </source>
</evidence>
<feature type="transmembrane region" description="Helical" evidence="6">
    <location>
        <begin position="242"/>
        <end position="259"/>
    </location>
</feature>
<keyword evidence="9" id="KW-1185">Reference proteome</keyword>
<evidence type="ECO:0000313" key="9">
    <source>
        <dbReference type="Proteomes" id="UP000254866"/>
    </source>
</evidence>
<dbReference type="SMART" id="SM00724">
    <property type="entry name" value="TLC"/>
    <property type="match status" value="1"/>
</dbReference>